<evidence type="ECO:0000313" key="2">
    <source>
        <dbReference type="Proteomes" id="UP001151529"/>
    </source>
</evidence>
<name>A0A9Q0PL83_SALVM</name>
<reference evidence="1" key="2">
    <citation type="journal article" date="2023" name="Int. J. Mol. Sci.">
        <title>De Novo Assembly and Annotation of 11 Diverse Shrub Willow (Salix) Genomes Reveals Novel Gene Organization in Sex-Linked Regions.</title>
        <authorList>
            <person name="Hyden B."/>
            <person name="Feng K."/>
            <person name="Yates T.B."/>
            <person name="Jawdy S."/>
            <person name="Cereghino C."/>
            <person name="Smart L.B."/>
            <person name="Muchero W."/>
        </authorList>
    </citation>
    <scope>NUCLEOTIDE SEQUENCE [LARGE SCALE GENOMIC DNA]</scope>
    <source>
        <tissue evidence="1">Shoot tip</tissue>
    </source>
</reference>
<dbReference type="Proteomes" id="UP001151529">
    <property type="component" value="Chromosome 8"/>
</dbReference>
<comment type="caution">
    <text evidence="1">The sequence shown here is derived from an EMBL/GenBank/DDBJ whole genome shotgun (WGS) entry which is preliminary data.</text>
</comment>
<keyword evidence="2" id="KW-1185">Reference proteome</keyword>
<reference evidence="1" key="1">
    <citation type="submission" date="2022-11" db="EMBL/GenBank/DDBJ databases">
        <authorList>
            <person name="Hyden B.L."/>
            <person name="Feng K."/>
            <person name="Yates T."/>
            <person name="Jawdy S."/>
            <person name="Smart L.B."/>
            <person name="Muchero W."/>
        </authorList>
    </citation>
    <scope>NUCLEOTIDE SEQUENCE</scope>
    <source>
        <tissue evidence="1">Shoot tip</tissue>
    </source>
</reference>
<organism evidence="1 2">
    <name type="scientific">Salix viminalis</name>
    <name type="common">Common osier</name>
    <name type="synonym">Basket willow</name>
    <dbReference type="NCBI Taxonomy" id="40686"/>
    <lineage>
        <taxon>Eukaryota</taxon>
        <taxon>Viridiplantae</taxon>
        <taxon>Streptophyta</taxon>
        <taxon>Embryophyta</taxon>
        <taxon>Tracheophyta</taxon>
        <taxon>Spermatophyta</taxon>
        <taxon>Magnoliopsida</taxon>
        <taxon>eudicotyledons</taxon>
        <taxon>Gunneridae</taxon>
        <taxon>Pentapetalae</taxon>
        <taxon>rosids</taxon>
        <taxon>fabids</taxon>
        <taxon>Malpighiales</taxon>
        <taxon>Salicaceae</taxon>
        <taxon>Saliceae</taxon>
        <taxon>Salix</taxon>
    </lineage>
</organism>
<dbReference type="OrthoDB" id="10462386at2759"/>
<accession>A0A9Q0PL83</accession>
<dbReference type="EMBL" id="JAPFFL010000012">
    <property type="protein sequence ID" value="KAJ6690176.1"/>
    <property type="molecule type" value="Genomic_DNA"/>
</dbReference>
<evidence type="ECO:0000313" key="1">
    <source>
        <dbReference type="EMBL" id="KAJ6690176.1"/>
    </source>
</evidence>
<protein>
    <submittedName>
        <fullName evidence="1">Uncharacterized protein</fullName>
    </submittedName>
</protein>
<sequence length="169" mass="19529">MARVVPINVMTVTEMVKRKRWEVIHGIIRRGRKFLERERERIDTAGEKSPCSHVSLSFETSVVLGAQEYIYYVYAIHPMSYAARLAMYNNAFGQSQFTIRSIKLEKRCMIDLLRRDTRAVDAQPIQSIEDRGMEDQSGERITEHGADIGQGAAEWSEGFDHRESFECMH</sequence>
<gene>
    <name evidence="1" type="ORF">OIU85_006456</name>
</gene>
<proteinExistence type="predicted"/>
<dbReference type="AlphaFoldDB" id="A0A9Q0PL83"/>